<gene>
    <name evidence="2" type="ORF">AAD027_08220</name>
</gene>
<comment type="caution">
    <text evidence="2">The sequence shown here is derived from an EMBL/GenBank/DDBJ whole genome shotgun (WGS) entry which is preliminary data.</text>
</comment>
<dbReference type="EMBL" id="JBBWWT010000003">
    <property type="protein sequence ID" value="MEL1264354.1"/>
    <property type="molecule type" value="Genomic_DNA"/>
</dbReference>
<reference evidence="2 3" key="1">
    <citation type="submission" date="2024-04" db="EMBL/GenBank/DDBJ databases">
        <title>Draft genome sequence of Pseudoxanthomonas putridarboris WD12.</title>
        <authorList>
            <person name="Oh J."/>
        </authorList>
    </citation>
    <scope>NUCLEOTIDE SEQUENCE [LARGE SCALE GENOMIC DNA]</scope>
    <source>
        <strain evidence="2 3">WD12</strain>
    </source>
</reference>
<dbReference type="InterPro" id="IPR022742">
    <property type="entry name" value="Hydrolase_4"/>
</dbReference>
<protein>
    <submittedName>
        <fullName evidence="2">Alpha/beta hydrolase</fullName>
    </submittedName>
</protein>
<dbReference type="PANTHER" id="PTHR12277">
    <property type="entry name" value="ALPHA/BETA HYDROLASE DOMAIN-CONTAINING PROTEIN"/>
    <property type="match status" value="1"/>
</dbReference>
<dbReference type="PANTHER" id="PTHR12277:SF81">
    <property type="entry name" value="PROTEIN ABHD13"/>
    <property type="match status" value="1"/>
</dbReference>
<dbReference type="RefSeq" id="WP_341725539.1">
    <property type="nucleotide sequence ID" value="NZ_JBBWWT010000003.1"/>
</dbReference>
<dbReference type="SUPFAM" id="SSF53474">
    <property type="entry name" value="alpha/beta-Hydrolases"/>
    <property type="match status" value="1"/>
</dbReference>
<keyword evidence="3" id="KW-1185">Reference proteome</keyword>
<dbReference type="GO" id="GO:0016787">
    <property type="term" value="F:hydrolase activity"/>
    <property type="evidence" value="ECO:0007669"/>
    <property type="project" value="UniProtKB-KW"/>
</dbReference>
<organism evidence="2 3">
    <name type="scientific">Pseudoxanthomonas putridarboris</name>
    <dbReference type="NCBI Taxonomy" id="752605"/>
    <lineage>
        <taxon>Bacteria</taxon>
        <taxon>Pseudomonadati</taxon>
        <taxon>Pseudomonadota</taxon>
        <taxon>Gammaproteobacteria</taxon>
        <taxon>Lysobacterales</taxon>
        <taxon>Lysobacteraceae</taxon>
        <taxon>Pseudoxanthomonas</taxon>
    </lineage>
</organism>
<dbReference type="Gene3D" id="3.40.50.1820">
    <property type="entry name" value="alpha/beta hydrolase"/>
    <property type="match status" value="1"/>
</dbReference>
<evidence type="ECO:0000313" key="2">
    <source>
        <dbReference type="EMBL" id="MEL1264354.1"/>
    </source>
</evidence>
<sequence length="270" mass="29898">MLGKILLVVAILLALAYLGLCALLHSQQRSLIYFPQATRADAARTNIAIARPDAVLRGWVVNPGRTDAIVYYGGNGESIESYRDAYREWFPGTTVYLVAYRGYGASDGEPSETALLGDALAVFDEVATRHSGGRVGVIGRSLGSGVASYVASQRRIVRLALVTPFDSLARVAQAHYPVFPVRWLLRDRYESFRYLPRHHGELLVLRAGRDEVIPARNTDRLIAAFPRPAQVVDFPDDDHNSLSNQARYWSSLRDFLQPADGTGLKEQAIR</sequence>
<evidence type="ECO:0000259" key="1">
    <source>
        <dbReference type="Pfam" id="PF12146"/>
    </source>
</evidence>
<name>A0ABU9IZG6_9GAMM</name>
<accession>A0ABU9IZG6</accession>
<keyword evidence="2" id="KW-0378">Hydrolase</keyword>
<dbReference type="Pfam" id="PF12146">
    <property type="entry name" value="Hydrolase_4"/>
    <property type="match status" value="1"/>
</dbReference>
<feature type="domain" description="Serine aminopeptidase S33" evidence="1">
    <location>
        <begin position="68"/>
        <end position="165"/>
    </location>
</feature>
<evidence type="ECO:0000313" key="3">
    <source>
        <dbReference type="Proteomes" id="UP001459204"/>
    </source>
</evidence>
<dbReference type="Proteomes" id="UP001459204">
    <property type="component" value="Unassembled WGS sequence"/>
</dbReference>
<dbReference type="InterPro" id="IPR029058">
    <property type="entry name" value="AB_hydrolase_fold"/>
</dbReference>
<proteinExistence type="predicted"/>